<reference evidence="5" key="1">
    <citation type="journal article" date="2020" name="Stud. Mycol.">
        <title>101 Dothideomycetes genomes: A test case for predicting lifestyles and emergence of pathogens.</title>
        <authorList>
            <person name="Haridas S."/>
            <person name="Albert R."/>
            <person name="Binder M."/>
            <person name="Bloem J."/>
            <person name="LaButti K."/>
            <person name="Salamov A."/>
            <person name="Andreopoulos B."/>
            <person name="Baker S."/>
            <person name="Barry K."/>
            <person name="Bills G."/>
            <person name="Bluhm B."/>
            <person name="Cannon C."/>
            <person name="Castanera R."/>
            <person name="Culley D."/>
            <person name="Daum C."/>
            <person name="Ezra D."/>
            <person name="Gonzalez J."/>
            <person name="Henrissat B."/>
            <person name="Kuo A."/>
            <person name="Liang C."/>
            <person name="Lipzen A."/>
            <person name="Lutzoni F."/>
            <person name="Magnuson J."/>
            <person name="Mondo S."/>
            <person name="Nolan M."/>
            <person name="Ohm R."/>
            <person name="Pangilinan J."/>
            <person name="Park H.-J."/>
            <person name="Ramirez L."/>
            <person name="Alfaro M."/>
            <person name="Sun H."/>
            <person name="Tritt A."/>
            <person name="Yoshinaga Y."/>
            <person name="Zwiers L.-H."/>
            <person name="Turgeon B."/>
            <person name="Goodwin S."/>
            <person name="Spatafora J."/>
            <person name="Crous P."/>
            <person name="Grigoriev I."/>
        </authorList>
    </citation>
    <scope>NUCLEOTIDE SEQUENCE [LARGE SCALE GENOMIC DNA]</scope>
    <source>
        <strain evidence="5">CECT 20119</strain>
    </source>
</reference>
<keyword evidence="5" id="KW-1185">Reference proteome</keyword>
<evidence type="ECO:0000313" key="4">
    <source>
        <dbReference type="EMBL" id="KAF2222386.1"/>
    </source>
</evidence>
<dbReference type="PRINTS" id="PR00081">
    <property type="entry name" value="GDHRDH"/>
</dbReference>
<dbReference type="InterPro" id="IPR036291">
    <property type="entry name" value="NAD(P)-bd_dom_sf"/>
</dbReference>
<dbReference type="AlphaFoldDB" id="A0A6A6G9E5"/>
<evidence type="ECO:0000256" key="1">
    <source>
        <dbReference type="ARBA" id="ARBA00006484"/>
    </source>
</evidence>
<comment type="similarity">
    <text evidence="1">Belongs to the short-chain dehydrogenases/reductases (SDR) family.</text>
</comment>
<evidence type="ECO:0000256" key="3">
    <source>
        <dbReference type="ARBA" id="ARBA00023002"/>
    </source>
</evidence>
<dbReference type="EMBL" id="ML992508">
    <property type="protein sequence ID" value="KAF2222386.1"/>
    <property type="molecule type" value="Genomic_DNA"/>
</dbReference>
<keyword evidence="2" id="KW-0521">NADP</keyword>
<dbReference type="Proteomes" id="UP000799538">
    <property type="component" value="Unassembled WGS sequence"/>
</dbReference>
<organism evidence="4 5">
    <name type="scientific">Elsinoe ampelina</name>
    <dbReference type="NCBI Taxonomy" id="302913"/>
    <lineage>
        <taxon>Eukaryota</taxon>
        <taxon>Fungi</taxon>
        <taxon>Dikarya</taxon>
        <taxon>Ascomycota</taxon>
        <taxon>Pezizomycotina</taxon>
        <taxon>Dothideomycetes</taxon>
        <taxon>Dothideomycetidae</taxon>
        <taxon>Myriangiales</taxon>
        <taxon>Elsinoaceae</taxon>
        <taxon>Elsinoe</taxon>
    </lineage>
</organism>
<evidence type="ECO:0000313" key="5">
    <source>
        <dbReference type="Proteomes" id="UP000799538"/>
    </source>
</evidence>
<dbReference type="SUPFAM" id="SSF51735">
    <property type="entry name" value="NAD(P)-binding Rossmann-fold domains"/>
    <property type="match status" value="1"/>
</dbReference>
<dbReference type="PANTHER" id="PTHR24320">
    <property type="entry name" value="RETINOL DEHYDROGENASE"/>
    <property type="match status" value="1"/>
</dbReference>
<evidence type="ECO:0000256" key="2">
    <source>
        <dbReference type="ARBA" id="ARBA00022857"/>
    </source>
</evidence>
<dbReference type="InterPro" id="IPR002347">
    <property type="entry name" value="SDR_fam"/>
</dbReference>
<name>A0A6A6G9E5_9PEZI</name>
<protein>
    <submittedName>
        <fullName evidence="4">Retinol dehydrogenase 12</fullName>
    </submittedName>
</protein>
<dbReference type="Gene3D" id="3.40.50.720">
    <property type="entry name" value="NAD(P)-binding Rossmann-like Domain"/>
    <property type="match status" value="1"/>
</dbReference>
<keyword evidence="3" id="KW-0560">Oxidoreductase</keyword>
<dbReference type="PANTHER" id="PTHR24320:SF282">
    <property type="entry name" value="WW DOMAIN-CONTAINING OXIDOREDUCTASE"/>
    <property type="match status" value="1"/>
</dbReference>
<dbReference type="Pfam" id="PF00106">
    <property type="entry name" value="adh_short"/>
    <property type="match status" value="1"/>
</dbReference>
<dbReference type="OrthoDB" id="191139at2759"/>
<accession>A0A6A6G9E5</accession>
<proteinExistence type="inferred from homology"/>
<gene>
    <name evidence="4" type="ORF">BDZ85DRAFT_274412</name>
</gene>
<sequence length="306" mass="33540">MVNFDPAKDIPDLSNKVIIVTGGNAGLGKETVRILASHNAKAIYMASRTQSKAETAITEIKKDYPNANIHFLPIDLTDFTSISAAAQIFTSQSDRLDILVNNAGIMNGPYSETKQGYEIQFGTNHMGHALLTKLLLPTLLRTAEASTSDVRVVNLSSSAIGLTGLMNGITTSTPSLKGKWTFIRYGNSKLANLLHARGLAERHPQLTATSVHPGFVATNLFSNTQKQGGNGLVDRLFRSVQGWFSTADVGARNQLWAMFGDRREVRKGFYFVPVGKTDFTGNYFGSKKQADRLWEFTEGELEKKGY</sequence>
<dbReference type="GO" id="GO:0016491">
    <property type="term" value="F:oxidoreductase activity"/>
    <property type="evidence" value="ECO:0007669"/>
    <property type="project" value="UniProtKB-KW"/>
</dbReference>